<sequence length="404" mass="45795">MSAHISFKFIRSSATQWRGFSTSTRLQKLGLVPKMSVVANPELQDLLTRFRENAVLPKHLPKYQQDLVYKKKHQSKLESENVIANIGEEEFILKHIDIKKDTPRLKLLISDVLDLIKNKEDWAVIPNVLHGLKNTGFKIKLPIAEKIVRKAGLAGKQNVTLECLRRTKNTGMDLSDAGLTKNVMFWIYFKASQQDETLESINKTLSMAEQLLDMLEDEKFTGKRYLDTSNDYRNLPEILGMMVAIIALRASKFQEGVDLDGKVKKYCTEFVIKSAATVPPSTINGVEEAQSLVNPKTPTEANTSSSDTEDVINSNKKQKTLNQRISQWMSWMMHNTQITKGIKLALPILDADFEHTTLLRERLASLEAEISKVESVWKEVHVIQGKQPKDFDVSTLVLTNEPTE</sequence>
<organism evidence="2 3">
    <name type="scientific">Blumeria graminis f. sp. triticale</name>
    <dbReference type="NCBI Taxonomy" id="1689686"/>
    <lineage>
        <taxon>Eukaryota</taxon>
        <taxon>Fungi</taxon>
        <taxon>Dikarya</taxon>
        <taxon>Ascomycota</taxon>
        <taxon>Pezizomycotina</taxon>
        <taxon>Leotiomycetes</taxon>
        <taxon>Erysiphales</taxon>
        <taxon>Erysiphaceae</taxon>
        <taxon>Blumeria</taxon>
    </lineage>
</organism>
<reference evidence="2" key="1">
    <citation type="submission" date="2020-10" db="EMBL/GenBank/DDBJ databases">
        <authorList>
            <person name="Muller C M."/>
        </authorList>
    </citation>
    <scope>NUCLEOTIDE SEQUENCE</scope>
    <source>
        <strain evidence="2">THUN-12</strain>
    </source>
</reference>
<gene>
    <name evidence="2" type="ORF">BGTH12_LOCUS1611</name>
</gene>
<evidence type="ECO:0000256" key="1">
    <source>
        <dbReference type="SAM" id="MobiDB-lite"/>
    </source>
</evidence>
<proteinExistence type="predicted"/>
<dbReference type="EMBL" id="CAJHIT010000003">
    <property type="protein sequence ID" value="CAD6500253.1"/>
    <property type="molecule type" value="Genomic_DNA"/>
</dbReference>
<dbReference type="AlphaFoldDB" id="A0A9W4CWW9"/>
<evidence type="ECO:0000313" key="3">
    <source>
        <dbReference type="Proteomes" id="UP000683417"/>
    </source>
</evidence>
<evidence type="ECO:0000313" key="2">
    <source>
        <dbReference type="EMBL" id="CAD6500253.1"/>
    </source>
</evidence>
<dbReference type="Proteomes" id="UP000683417">
    <property type="component" value="Unassembled WGS sequence"/>
</dbReference>
<comment type="caution">
    <text evidence="2">The sequence shown here is derived from an EMBL/GenBank/DDBJ whole genome shotgun (WGS) entry which is preliminary data.</text>
</comment>
<feature type="region of interest" description="Disordered" evidence="1">
    <location>
        <begin position="292"/>
        <end position="313"/>
    </location>
</feature>
<name>A0A9W4CWW9_BLUGR</name>
<protein>
    <submittedName>
        <fullName evidence="2">BgTH12-07434</fullName>
    </submittedName>
</protein>
<accession>A0A9W4CWW9</accession>